<accession>A0A0L0HPB2</accession>
<evidence type="ECO:0000256" key="1">
    <source>
        <dbReference type="SAM" id="MobiDB-lite"/>
    </source>
</evidence>
<feature type="region of interest" description="Disordered" evidence="1">
    <location>
        <begin position="411"/>
        <end position="444"/>
    </location>
</feature>
<keyword evidence="2" id="KW-0812">Transmembrane</keyword>
<feature type="region of interest" description="Disordered" evidence="1">
    <location>
        <begin position="122"/>
        <end position="142"/>
    </location>
</feature>
<dbReference type="Pfam" id="PF17010">
    <property type="entry name" value="DUF5092"/>
    <property type="match status" value="1"/>
</dbReference>
<organism evidence="3 4">
    <name type="scientific">Spizellomyces punctatus (strain DAOM BR117)</name>
    <dbReference type="NCBI Taxonomy" id="645134"/>
    <lineage>
        <taxon>Eukaryota</taxon>
        <taxon>Fungi</taxon>
        <taxon>Fungi incertae sedis</taxon>
        <taxon>Chytridiomycota</taxon>
        <taxon>Chytridiomycota incertae sedis</taxon>
        <taxon>Chytridiomycetes</taxon>
        <taxon>Spizellomycetales</taxon>
        <taxon>Spizellomycetaceae</taxon>
        <taxon>Spizellomyces</taxon>
    </lineage>
</organism>
<gene>
    <name evidence="3" type="ORF">SPPG_01977</name>
</gene>
<dbReference type="OrthoDB" id="2189509at2759"/>
<dbReference type="eggNOG" id="ENOG502SIV8">
    <property type="taxonomic scope" value="Eukaryota"/>
</dbReference>
<evidence type="ECO:0000313" key="3">
    <source>
        <dbReference type="EMBL" id="KND02898.1"/>
    </source>
</evidence>
<sequence length="604" mass="67037">MGEEVIRLLDSSGNTVLDSVLAEYEDSFSLETFGDLAKLHDELEPKGGKSFIIARVQTWDIKQPGKAFYSYYSAFQLNKILFQTQVYLGKKLIHRLHVLNPLTNTDIIGDVQYFMLRIRKDNEPGQINPKPQEKEKDKKKEEDLASIVATAAVEENKDVEGGTMQTISESGVTRRTRRSSPARNKRLIPSIVTSWPPASPTGSPGVLPPPSPSVRDVEAGKLISWTMVAPSVTEITEEEATGPGPQPRKFSLMTMGLKSPYPSPKKGVPLGPRSAYPALGGSEPQEFIITIPPSPTKSPMGSKSFDFGARQMTPVDDQRGTSLDIRVVTKPPPGIMQMHGHRRNNRMQVAVGSVTRFARPISPEDLRQVSPTPKGRRRAYSYVNSAAAAAGDGLSPTFEEWLQMVRQDQEREDRVTEDGDPYDTVSFIGASPTKQTSEKDKKMSAVNPARDSTTQLLADHVPHQSSATLGSHPPLKNHAPVTFYDAILFATDTDYLESSRIRAIFRQNAVTSEDVKLFEMPEYTGLDTPPPVVIIDDSPLCEWCYPSAATLQQYSRPMRVFHRVKCWVLLLLVVIAGFLFIFFMMRNQNYNPPASIRGNTKNSS</sequence>
<dbReference type="InParanoid" id="A0A0L0HPB2"/>
<evidence type="ECO:0000256" key="2">
    <source>
        <dbReference type="SAM" id="Phobius"/>
    </source>
</evidence>
<reference evidence="3 4" key="1">
    <citation type="submission" date="2009-08" db="EMBL/GenBank/DDBJ databases">
        <title>The Genome Sequence of Spizellomyces punctatus strain DAOM BR117.</title>
        <authorList>
            <consortium name="The Broad Institute Genome Sequencing Platform"/>
            <person name="Russ C."/>
            <person name="Cuomo C."/>
            <person name="Shea T."/>
            <person name="Young S.K."/>
            <person name="Zeng Q."/>
            <person name="Koehrsen M."/>
            <person name="Haas B."/>
            <person name="Borodovsky M."/>
            <person name="Guigo R."/>
            <person name="Alvarado L."/>
            <person name="Berlin A."/>
            <person name="Bochicchio J."/>
            <person name="Borenstein D."/>
            <person name="Chapman S."/>
            <person name="Chen Z."/>
            <person name="Engels R."/>
            <person name="Freedman E."/>
            <person name="Gellesch M."/>
            <person name="Goldberg J."/>
            <person name="Griggs A."/>
            <person name="Gujja S."/>
            <person name="Heiman D."/>
            <person name="Hepburn T."/>
            <person name="Howarth C."/>
            <person name="Jen D."/>
            <person name="Larson L."/>
            <person name="Lewis B."/>
            <person name="Mehta T."/>
            <person name="Park D."/>
            <person name="Pearson M."/>
            <person name="Roberts A."/>
            <person name="Saif S."/>
            <person name="Shenoy N."/>
            <person name="Sisk P."/>
            <person name="Stolte C."/>
            <person name="Sykes S."/>
            <person name="Thomson T."/>
            <person name="Walk T."/>
            <person name="White J."/>
            <person name="Yandava C."/>
            <person name="Burger G."/>
            <person name="Gray M.W."/>
            <person name="Holland P.W.H."/>
            <person name="King N."/>
            <person name="Lang F.B.F."/>
            <person name="Roger A.J."/>
            <person name="Ruiz-Trillo I."/>
            <person name="Lander E."/>
            <person name="Nusbaum C."/>
        </authorList>
    </citation>
    <scope>NUCLEOTIDE SEQUENCE [LARGE SCALE GENOMIC DNA]</scope>
    <source>
        <strain evidence="3 4">DAOM BR117</strain>
    </source>
</reference>
<keyword evidence="2" id="KW-1133">Transmembrane helix</keyword>
<feature type="transmembrane region" description="Helical" evidence="2">
    <location>
        <begin position="567"/>
        <end position="585"/>
    </location>
</feature>
<feature type="region of interest" description="Disordered" evidence="1">
    <location>
        <begin position="168"/>
        <end position="209"/>
    </location>
</feature>
<dbReference type="GeneID" id="27685604"/>
<protein>
    <submittedName>
        <fullName evidence="3">Uncharacterized protein</fullName>
    </submittedName>
</protein>
<keyword evidence="2" id="KW-0472">Membrane</keyword>
<dbReference type="InterPro" id="IPR031537">
    <property type="entry name" value="DUF5092"/>
</dbReference>
<dbReference type="EMBL" id="KQ257452">
    <property type="protein sequence ID" value="KND02898.1"/>
    <property type="molecule type" value="Genomic_DNA"/>
</dbReference>
<keyword evidence="4" id="KW-1185">Reference proteome</keyword>
<dbReference type="AlphaFoldDB" id="A0A0L0HPB2"/>
<proteinExistence type="predicted"/>
<name>A0A0L0HPB2_SPIPD</name>
<evidence type="ECO:0000313" key="4">
    <source>
        <dbReference type="Proteomes" id="UP000053201"/>
    </source>
</evidence>
<dbReference type="Proteomes" id="UP000053201">
    <property type="component" value="Unassembled WGS sequence"/>
</dbReference>
<dbReference type="VEuPathDB" id="FungiDB:SPPG_01977"/>
<dbReference type="RefSeq" id="XP_016610937.1">
    <property type="nucleotide sequence ID" value="XM_016750284.1"/>
</dbReference>
<dbReference type="OMA" id="YECKDED"/>
<feature type="compositionally biased region" description="Basic and acidic residues" evidence="1">
    <location>
        <begin position="131"/>
        <end position="142"/>
    </location>
</feature>
<feature type="compositionally biased region" description="Basic residues" evidence="1">
    <location>
        <begin position="174"/>
        <end position="186"/>
    </location>
</feature>